<gene>
    <name evidence="1" type="ORF">LOY88_001107</name>
</gene>
<reference evidence="1" key="1">
    <citation type="journal article" date="2022" name="bioRxiv">
        <title>Population genetic analysis of Ophidiomyces ophidiicola, the causative agent of snake fungal disease, indicates recent introductions to the USA.</title>
        <authorList>
            <person name="Ladner J.T."/>
            <person name="Palmer J.M."/>
            <person name="Ettinger C.L."/>
            <person name="Stajich J.E."/>
            <person name="Farrell T.M."/>
            <person name="Glorioso B.M."/>
            <person name="Lawson B."/>
            <person name="Price S.J."/>
            <person name="Stengle A.G."/>
            <person name="Grear D.A."/>
            <person name="Lorch J.M."/>
        </authorList>
    </citation>
    <scope>NUCLEOTIDE SEQUENCE</scope>
    <source>
        <strain evidence="1">NWHC 24266-5</strain>
    </source>
</reference>
<protein>
    <submittedName>
        <fullName evidence="1">Uncharacterized protein</fullName>
    </submittedName>
</protein>
<organism evidence="1">
    <name type="scientific">Ophidiomyces ophidiicola</name>
    <dbReference type="NCBI Taxonomy" id="1387563"/>
    <lineage>
        <taxon>Eukaryota</taxon>
        <taxon>Fungi</taxon>
        <taxon>Dikarya</taxon>
        <taxon>Ascomycota</taxon>
        <taxon>Pezizomycotina</taxon>
        <taxon>Eurotiomycetes</taxon>
        <taxon>Eurotiomycetidae</taxon>
        <taxon>Onygenales</taxon>
        <taxon>Onygenaceae</taxon>
        <taxon>Ophidiomyces</taxon>
    </lineage>
</organism>
<accession>A0ACB8V367</accession>
<comment type="caution">
    <text evidence="1">The sequence shown here is derived from an EMBL/GenBank/DDBJ whole genome shotgun (WGS) entry which is preliminary data.</text>
</comment>
<dbReference type="EMBL" id="JALBCA010000011">
    <property type="protein sequence ID" value="KAI2391583.1"/>
    <property type="molecule type" value="Genomic_DNA"/>
</dbReference>
<name>A0ACB8V367_9EURO</name>
<sequence>MTTDTVTDVLIVGGGYAGLSAASTLYRATHSTIVFDSNIFRDNLAPQIRLLPGFEGASSDRYREVARTELEKTGLCSFVNSEVTEVEKIENGLWKLTTEDGNNWLGKKIILATGVDEIYPDIAGYEDCWVTGIFPCLFQFGYEERGVESAGILVVNKLAQHLPQVVKLAGDANKFARNVNLYTNGDREVTANLEPLVQGTNFRIRDCPIRRLVKQKNRAEVVVELDDDTVITEGFLVHQPYTKLRGQLPERLGLEMTPFGDIKVQHPFPATSVPGIYAAGDCASPFKNASMAIAAGVCAGNGVARELPGSLEIEVQ</sequence>
<evidence type="ECO:0000313" key="1">
    <source>
        <dbReference type="EMBL" id="KAI2391583.1"/>
    </source>
</evidence>
<proteinExistence type="predicted"/>